<dbReference type="InterPro" id="IPR036097">
    <property type="entry name" value="HisK_dim/P_sf"/>
</dbReference>
<evidence type="ECO:0000256" key="9">
    <source>
        <dbReference type="ARBA" id="ARBA00023012"/>
    </source>
</evidence>
<evidence type="ECO:0000313" key="15">
    <source>
        <dbReference type="Proteomes" id="UP000266693"/>
    </source>
</evidence>
<dbReference type="Pfam" id="PF08521">
    <property type="entry name" value="2CSK_N"/>
    <property type="match status" value="1"/>
</dbReference>
<evidence type="ECO:0000256" key="11">
    <source>
        <dbReference type="SAM" id="Phobius"/>
    </source>
</evidence>
<evidence type="ECO:0000256" key="5">
    <source>
        <dbReference type="ARBA" id="ARBA00022679"/>
    </source>
</evidence>
<dbReference type="Gene3D" id="1.10.287.130">
    <property type="match status" value="1"/>
</dbReference>
<dbReference type="PANTHER" id="PTHR45436:SF1">
    <property type="entry name" value="SENSOR PROTEIN QSEC"/>
    <property type="match status" value="1"/>
</dbReference>
<feature type="transmembrane region" description="Helical" evidence="11">
    <location>
        <begin position="144"/>
        <end position="167"/>
    </location>
</feature>
<evidence type="ECO:0000256" key="1">
    <source>
        <dbReference type="ARBA" id="ARBA00000085"/>
    </source>
</evidence>
<dbReference type="Gene3D" id="3.30.565.10">
    <property type="entry name" value="Histidine kinase-like ATPase, C-terminal domain"/>
    <property type="match status" value="1"/>
</dbReference>
<dbReference type="SUPFAM" id="SSF55874">
    <property type="entry name" value="ATPase domain of HSP90 chaperone/DNA topoisomerase II/histidine kinase"/>
    <property type="match status" value="1"/>
</dbReference>
<evidence type="ECO:0000256" key="3">
    <source>
        <dbReference type="ARBA" id="ARBA00012438"/>
    </source>
</evidence>
<proteinExistence type="predicted"/>
<evidence type="ECO:0000259" key="13">
    <source>
        <dbReference type="PROSITE" id="PS50885"/>
    </source>
</evidence>
<comment type="catalytic activity">
    <reaction evidence="1">
        <text>ATP + protein L-histidine = ADP + protein N-phospho-L-histidine.</text>
        <dbReference type="EC" id="2.7.13.3"/>
    </reaction>
</comment>
<dbReference type="InterPro" id="IPR050428">
    <property type="entry name" value="TCS_sensor_his_kinase"/>
</dbReference>
<dbReference type="PROSITE" id="PS50885">
    <property type="entry name" value="HAMP"/>
    <property type="match status" value="1"/>
</dbReference>
<comment type="subcellular location">
    <subcellularLocation>
        <location evidence="2">Membrane</location>
    </subcellularLocation>
</comment>
<dbReference type="Pfam" id="PF02518">
    <property type="entry name" value="HATPase_c"/>
    <property type="match status" value="1"/>
</dbReference>
<dbReference type="SMART" id="SM00388">
    <property type="entry name" value="HisKA"/>
    <property type="match status" value="1"/>
</dbReference>
<evidence type="ECO:0000259" key="12">
    <source>
        <dbReference type="PROSITE" id="PS50109"/>
    </source>
</evidence>
<evidence type="ECO:0000256" key="4">
    <source>
        <dbReference type="ARBA" id="ARBA00022553"/>
    </source>
</evidence>
<gene>
    <name evidence="14" type="ORF">D1610_06995</name>
</gene>
<dbReference type="InterPro" id="IPR036890">
    <property type="entry name" value="HATPase_C_sf"/>
</dbReference>
<dbReference type="GO" id="GO:0005886">
    <property type="term" value="C:plasma membrane"/>
    <property type="evidence" value="ECO:0007669"/>
    <property type="project" value="TreeGrafter"/>
</dbReference>
<dbReference type="InterPro" id="IPR003660">
    <property type="entry name" value="HAMP_dom"/>
</dbReference>
<dbReference type="InterPro" id="IPR005467">
    <property type="entry name" value="His_kinase_dom"/>
</dbReference>
<protein>
    <recommendedName>
        <fullName evidence="3">histidine kinase</fullName>
        <ecNumber evidence="3">2.7.13.3</ecNumber>
    </recommendedName>
</protein>
<dbReference type="AlphaFoldDB" id="A0A396RNZ3"/>
<keyword evidence="9" id="KW-0902">Two-component regulatory system</keyword>
<dbReference type="OrthoDB" id="913606at2"/>
<dbReference type="GO" id="GO:0000155">
    <property type="term" value="F:phosphorelay sensor kinase activity"/>
    <property type="evidence" value="ECO:0007669"/>
    <property type="project" value="InterPro"/>
</dbReference>
<dbReference type="PRINTS" id="PR00344">
    <property type="entry name" value="BCTRLSENSOR"/>
</dbReference>
<keyword evidence="8 11" id="KW-1133">Transmembrane helix</keyword>
<evidence type="ECO:0000313" key="14">
    <source>
        <dbReference type="EMBL" id="RHW18220.1"/>
    </source>
</evidence>
<keyword evidence="4" id="KW-0597">Phosphoprotein</keyword>
<keyword evidence="7 14" id="KW-0418">Kinase</keyword>
<keyword evidence="10 11" id="KW-0472">Membrane</keyword>
<accession>A0A396RNZ3</accession>
<dbReference type="PANTHER" id="PTHR45436">
    <property type="entry name" value="SENSOR HISTIDINE KINASE YKOH"/>
    <property type="match status" value="1"/>
</dbReference>
<dbReference type="InterPro" id="IPR003661">
    <property type="entry name" value="HisK_dim/P_dom"/>
</dbReference>
<evidence type="ECO:0000256" key="6">
    <source>
        <dbReference type="ARBA" id="ARBA00022692"/>
    </source>
</evidence>
<evidence type="ECO:0000256" key="10">
    <source>
        <dbReference type="ARBA" id="ARBA00023136"/>
    </source>
</evidence>
<reference evidence="14 15" key="1">
    <citation type="submission" date="2018-08" db="EMBL/GenBank/DDBJ databases">
        <title>The multiple taxonomic identification of Sphingomonas gilva.</title>
        <authorList>
            <person name="Zhu D."/>
            <person name="Zheng S."/>
        </authorList>
    </citation>
    <scope>NUCLEOTIDE SEQUENCE [LARGE SCALE GENOMIC DNA]</scope>
    <source>
        <strain evidence="14 15">ZDH117</strain>
    </source>
</reference>
<dbReference type="InterPro" id="IPR013727">
    <property type="entry name" value="2CSK_N"/>
</dbReference>
<comment type="caution">
    <text evidence="14">The sequence shown here is derived from an EMBL/GenBank/DDBJ whole genome shotgun (WGS) entry which is preliminary data.</text>
</comment>
<name>A0A396RNZ3_9SPHN</name>
<keyword evidence="6 11" id="KW-0812">Transmembrane</keyword>
<dbReference type="PROSITE" id="PS50109">
    <property type="entry name" value="HIS_KIN"/>
    <property type="match status" value="1"/>
</dbReference>
<dbReference type="SMART" id="SM00387">
    <property type="entry name" value="HATPase_c"/>
    <property type="match status" value="1"/>
</dbReference>
<evidence type="ECO:0000256" key="7">
    <source>
        <dbReference type="ARBA" id="ARBA00022777"/>
    </source>
</evidence>
<dbReference type="InterPro" id="IPR003594">
    <property type="entry name" value="HATPase_dom"/>
</dbReference>
<evidence type="ECO:0000256" key="2">
    <source>
        <dbReference type="ARBA" id="ARBA00004370"/>
    </source>
</evidence>
<dbReference type="Proteomes" id="UP000266693">
    <property type="component" value="Unassembled WGS sequence"/>
</dbReference>
<dbReference type="EMBL" id="QWLV01000002">
    <property type="protein sequence ID" value="RHW18220.1"/>
    <property type="molecule type" value="Genomic_DNA"/>
</dbReference>
<keyword evidence="15" id="KW-1185">Reference proteome</keyword>
<evidence type="ECO:0000256" key="8">
    <source>
        <dbReference type="ARBA" id="ARBA00022989"/>
    </source>
</evidence>
<dbReference type="EC" id="2.7.13.3" evidence="3"/>
<dbReference type="Pfam" id="PF00512">
    <property type="entry name" value="HisKA"/>
    <property type="match status" value="1"/>
</dbReference>
<feature type="domain" description="HAMP" evidence="13">
    <location>
        <begin position="168"/>
        <end position="219"/>
    </location>
</feature>
<dbReference type="CDD" id="cd00075">
    <property type="entry name" value="HATPase"/>
    <property type="match status" value="1"/>
</dbReference>
<keyword evidence="5" id="KW-0808">Transferase</keyword>
<dbReference type="InterPro" id="IPR004358">
    <property type="entry name" value="Sig_transdc_His_kin-like_C"/>
</dbReference>
<dbReference type="CDD" id="cd00082">
    <property type="entry name" value="HisKA"/>
    <property type="match status" value="1"/>
</dbReference>
<feature type="domain" description="Histidine kinase" evidence="12">
    <location>
        <begin position="227"/>
        <end position="437"/>
    </location>
</feature>
<organism evidence="14 15">
    <name type="scientific">Sphingomonas gilva</name>
    <dbReference type="NCBI Taxonomy" id="2305907"/>
    <lineage>
        <taxon>Bacteria</taxon>
        <taxon>Pseudomonadati</taxon>
        <taxon>Pseudomonadota</taxon>
        <taxon>Alphaproteobacteria</taxon>
        <taxon>Sphingomonadales</taxon>
        <taxon>Sphingomonadaceae</taxon>
        <taxon>Sphingomonas</taxon>
    </lineage>
</organism>
<sequence>MIILYLAARANSQVAADRSYDRLLAGAALSIAETLSIDAGEVRVDIPYAALDMLSAAPDDRVFYRVIGPAGNTVTGYSDLPRARTPRRGDRGVNPSQFFDARYRGELVRFVVLQREIAQSGATGWLAVQVGQTRRARDALARDLTLDAVAPIVLLTLLALASVWFGIGHALRPLTSIGEDLARREPSDLQPVAAAVPREVAPLVDSINGFMGRLGANIDSLRAFIAQAAHQMRTPLAALRAQAQVASEDDPDELRHALRAVERNASKLSRLLNQLLSDATVNHRSDMRDFAPCDLNQVIRNAIRESISLSEHSDAHFCTPLDVAPFVGDALLIGEALKNLIDNALLHGGANGRRVDIELAATDAIYVLTVSDRGPGIAIDDRERLFERFARGTGLVPGAGLGLAIVRQAIASHDGSVSLLDRPGGGLIVMLELPRRGK</sequence>
<dbReference type="SUPFAM" id="SSF47384">
    <property type="entry name" value="Homodimeric domain of signal transducing histidine kinase"/>
    <property type="match status" value="1"/>
</dbReference>